<dbReference type="AlphaFoldDB" id="A0A943I3M0"/>
<dbReference type="InterPro" id="IPR004772">
    <property type="entry name" value="TrkH"/>
</dbReference>
<feature type="transmembrane region" description="Helical" evidence="10">
    <location>
        <begin position="403"/>
        <end position="423"/>
    </location>
</feature>
<feature type="transmembrane region" description="Helical" evidence="10">
    <location>
        <begin position="12"/>
        <end position="33"/>
    </location>
</feature>
<evidence type="ECO:0000313" key="12">
    <source>
        <dbReference type="Proteomes" id="UP000754226"/>
    </source>
</evidence>
<evidence type="ECO:0000256" key="6">
    <source>
        <dbReference type="ARBA" id="ARBA00022958"/>
    </source>
</evidence>
<keyword evidence="5 10" id="KW-0812">Transmembrane</keyword>
<keyword evidence="9 10" id="KW-0472">Membrane</keyword>
<feature type="transmembrane region" description="Helical" evidence="10">
    <location>
        <begin position="39"/>
        <end position="61"/>
    </location>
</feature>
<comment type="subcellular location">
    <subcellularLocation>
        <location evidence="1">Cell membrane</location>
        <topology evidence="1">Multi-pass membrane protein</topology>
    </subcellularLocation>
</comment>
<organism evidence="11 12">
    <name type="scientific">Acidaminococcus intestini</name>
    <dbReference type="NCBI Taxonomy" id="187327"/>
    <lineage>
        <taxon>Bacteria</taxon>
        <taxon>Bacillati</taxon>
        <taxon>Bacillota</taxon>
        <taxon>Negativicutes</taxon>
        <taxon>Acidaminococcales</taxon>
        <taxon>Acidaminococcaceae</taxon>
        <taxon>Acidaminococcus</taxon>
    </lineage>
</organism>
<sequence>MLKGKHLSPNQVVALTFLGLILAGAFLLMLPISHRDGTWMPFLDALFTATSASCVTGLVVCDTGKVFSLFGQLVIIGLIQLGGLGLMLFATLFSVALGRRINLQDRMMIQASLNQNDMSGVVRMSLRVAKYTAVVEGVLGTALALRFYPQFGLKGIYYGYWHAISAFCNAGFDLFGNYQSLVAYVHDPVVNGLIALLIILGGIGFAVMSDVVHTRHFRDYRLHTKLVLVSTAVLIGLGALLIQVMEFDNGRTLGTLSAGDQWMASFFQSVSARTAGFNTFDLMQMRTPTILVMVLLMVIGASPASTGGGIKTTTAALLILSAHQVLFQKPECVIFGRRIDQDTIHRAFAITTLSIIWIFLAIIGITYLEETTLVEALFEVVSAYATVGLSSGLSQHLTAGGKVIMILSMYAGRVGIMTFAMALTARRREALIRYPEEKIIIG</sequence>
<evidence type="ECO:0000256" key="4">
    <source>
        <dbReference type="ARBA" id="ARBA00022538"/>
    </source>
</evidence>
<evidence type="ECO:0000256" key="1">
    <source>
        <dbReference type="ARBA" id="ARBA00004651"/>
    </source>
</evidence>
<dbReference type="NCBIfam" id="TIGR00933">
    <property type="entry name" value="2a38"/>
    <property type="match status" value="1"/>
</dbReference>
<dbReference type="Pfam" id="PF02386">
    <property type="entry name" value="TrkH"/>
    <property type="match status" value="1"/>
</dbReference>
<dbReference type="PANTHER" id="PTHR32024">
    <property type="entry name" value="TRK SYSTEM POTASSIUM UPTAKE PROTEIN TRKG-RELATED"/>
    <property type="match status" value="1"/>
</dbReference>
<feature type="transmembrane region" description="Helical" evidence="10">
    <location>
        <begin position="226"/>
        <end position="245"/>
    </location>
</feature>
<dbReference type="EMBL" id="JAGZCZ010000001">
    <property type="protein sequence ID" value="MBS5519007.1"/>
    <property type="molecule type" value="Genomic_DNA"/>
</dbReference>
<gene>
    <name evidence="11" type="ORF">KHX13_01485</name>
</gene>
<reference evidence="11" key="1">
    <citation type="submission" date="2021-02" db="EMBL/GenBank/DDBJ databases">
        <title>Infant gut strain persistence is associated with maternal origin, phylogeny, and functional potential including surface adhesion and iron acquisition.</title>
        <authorList>
            <person name="Lou Y.C."/>
        </authorList>
    </citation>
    <scope>NUCLEOTIDE SEQUENCE</scope>
    <source>
        <strain evidence="11">L3_106_000M1_dasL3_106_000M1_concoct_15</strain>
    </source>
</reference>
<dbReference type="PANTHER" id="PTHR32024:SF1">
    <property type="entry name" value="KTR SYSTEM POTASSIUM UPTAKE PROTEIN B"/>
    <property type="match status" value="1"/>
</dbReference>
<keyword evidence="7 10" id="KW-1133">Transmembrane helix</keyword>
<feature type="transmembrane region" description="Helical" evidence="10">
    <location>
        <begin position="155"/>
        <end position="172"/>
    </location>
</feature>
<proteinExistence type="predicted"/>
<dbReference type="Proteomes" id="UP000754226">
    <property type="component" value="Unassembled WGS sequence"/>
</dbReference>
<evidence type="ECO:0000256" key="10">
    <source>
        <dbReference type="SAM" id="Phobius"/>
    </source>
</evidence>
<keyword evidence="8" id="KW-0406">Ion transport</keyword>
<feature type="transmembrane region" description="Helical" evidence="10">
    <location>
        <begin position="347"/>
        <end position="368"/>
    </location>
</feature>
<dbReference type="GO" id="GO:0015379">
    <property type="term" value="F:potassium:chloride symporter activity"/>
    <property type="evidence" value="ECO:0007669"/>
    <property type="project" value="InterPro"/>
</dbReference>
<protein>
    <submittedName>
        <fullName evidence="11">TrkH family potassium uptake protein</fullName>
    </submittedName>
</protein>
<keyword evidence="2" id="KW-0813">Transport</keyword>
<keyword evidence="6" id="KW-0630">Potassium</keyword>
<evidence type="ECO:0000256" key="9">
    <source>
        <dbReference type="ARBA" id="ARBA00023136"/>
    </source>
</evidence>
<evidence type="ECO:0000256" key="8">
    <source>
        <dbReference type="ARBA" id="ARBA00023065"/>
    </source>
</evidence>
<keyword evidence="4" id="KW-0633">Potassium transport</keyword>
<evidence type="ECO:0000256" key="7">
    <source>
        <dbReference type="ARBA" id="ARBA00022989"/>
    </source>
</evidence>
<dbReference type="InterPro" id="IPR003445">
    <property type="entry name" value="Cat_transpt"/>
</dbReference>
<dbReference type="GO" id="GO:0005886">
    <property type="term" value="C:plasma membrane"/>
    <property type="evidence" value="ECO:0007669"/>
    <property type="project" value="UniProtKB-SubCell"/>
</dbReference>
<feature type="transmembrane region" description="Helical" evidence="10">
    <location>
        <begin position="192"/>
        <end position="214"/>
    </location>
</feature>
<keyword evidence="3" id="KW-1003">Cell membrane</keyword>
<name>A0A943I3M0_9FIRM</name>
<accession>A0A943I3M0</accession>
<feature type="transmembrane region" description="Helical" evidence="10">
    <location>
        <begin position="73"/>
        <end position="97"/>
    </location>
</feature>
<feature type="transmembrane region" description="Helical" evidence="10">
    <location>
        <begin position="290"/>
        <end position="310"/>
    </location>
</feature>
<evidence type="ECO:0000256" key="2">
    <source>
        <dbReference type="ARBA" id="ARBA00022448"/>
    </source>
</evidence>
<evidence type="ECO:0000256" key="5">
    <source>
        <dbReference type="ARBA" id="ARBA00022692"/>
    </source>
</evidence>
<comment type="caution">
    <text evidence="11">The sequence shown here is derived from an EMBL/GenBank/DDBJ whole genome shotgun (WGS) entry which is preliminary data.</text>
</comment>
<evidence type="ECO:0000313" key="11">
    <source>
        <dbReference type="EMBL" id="MBS5519007.1"/>
    </source>
</evidence>
<evidence type="ECO:0000256" key="3">
    <source>
        <dbReference type="ARBA" id="ARBA00022475"/>
    </source>
</evidence>